<accession>A0A6P3YGE3</accession>
<gene>
    <name evidence="10" type="primary">LOC106752027</name>
</gene>
<dbReference type="Proteomes" id="UP000515204">
    <property type="component" value="Unplaced"/>
</dbReference>
<evidence type="ECO:0000259" key="8">
    <source>
        <dbReference type="PROSITE" id="PS50171"/>
    </source>
</evidence>
<evidence type="ECO:0000256" key="3">
    <source>
        <dbReference type="ARBA" id="ARBA00022771"/>
    </source>
</evidence>
<name>A0A6P3YGE3_DINQU</name>
<proteinExistence type="predicted"/>
<dbReference type="SUPFAM" id="SSF57667">
    <property type="entry name" value="beta-beta-alpha zinc fingers"/>
    <property type="match status" value="1"/>
</dbReference>
<dbReference type="InterPro" id="IPR036236">
    <property type="entry name" value="Znf_C2H2_sf"/>
</dbReference>
<dbReference type="InterPro" id="IPR000571">
    <property type="entry name" value="Znf_CCCH"/>
</dbReference>
<feature type="domain" description="Matrin-type" evidence="8">
    <location>
        <begin position="5"/>
        <end position="36"/>
    </location>
</feature>
<sequence>MGKRYYCDYCDRSFKDDVEARKKHLSSLQHMKNRADHYSVFKDPETILKEECQKTPCKRYMTIGDCAFGLGCRFSHYSQHMISVLERLVATKNSKDITSPKGGWPNTEDIIKEYFENVTDSIDTEEFNYPVWSTPSQLLDYPNLPASLWPGTAESAASSNFSKWG</sequence>
<dbReference type="PROSITE" id="PS50103">
    <property type="entry name" value="ZF_C3H1"/>
    <property type="match status" value="1"/>
</dbReference>
<dbReference type="PANTHER" id="PTHR16465">
    <property type="entry name" value="NUCLEASE-RELATED"/>
    <property type="match status" value="1"/>
</dbReference>
<dbReference type="OrthoDB" id="2417221at2759"/>
<organism evidence="9 10">
    <name type="scientific">Dinoponera quadriceps</name>
    <name type="common">South American ant</name>
    <dbReference type="NCBI Taxonomy" id="609295"/>
    <lineage>
        <taxon>Eukaryota</taxon>
        <taxon>Metazoa</taxon>
        <taxon>Ecdysozoa</taxon>
        <taxon>Arthropoda</taxon>
        <taxon>Hexapoda</taxon>
        <taxon>Insecta</taxon>
        <taxon>Pterygota</taxon>
        <taxon>Neoptera</taxon>
        <taxon>Endopterygota</taxon>
        <taxon>Hymenoptera</taxon>
        <taxon>Apocrita</taxon>
        <taxon>Aculeata</taxon>
        <taxon>Formicoidea</taxon>
        <taxon>Formicidae</taxon>
        <taxon>Ponerinae</taxon>
        <taxon>Ponerini</taxon>
        <taxon>Dinoponera</taxon>
    </lineage>
</organism>
<dbReference type="GO" id="GO:0008270">
    <property type="term" value="F:zinc ion binding"/>
    <property type="evidence" value="ECO:0007669"/>
    <property type="project" value="UniProtKB-KW"/>
</dbReference>
<evidence type="ECO:0000256" key="2">
    <source>
        <dbReference type="ARBA" id="ARBA00022723"/>
    </source>
</evidence>
<evidence type="ECO:0000313" key="9">
    <source>
        <dbReference type="Proteomes" id="UP000515204"/>
    </source>
</evidence>
<keyword evidence="3 6" id="KW-0863">Zinc-finger</keyword>
<keyword evidence="5" id="KW-0539">Nucleus</keyword>
<keyword evidence="4 6" id="KW-0862">Zinc</keyword>
<dbReference type="SMART" id="SM00451">
    <property type="entry name" value="ZnF_U1"/>
    <property type="match status" value="1"/>
</dbReference>
<comment type="subcellular location">
    <subcellularLocation>
        <location evidence="1">Nucleus</location>
    </subcellularLocation>
</comment>
<evidence type="ECO:0000256" key="5">
    <source>
        <dbReference type="ARBA" id="ARBA00023242"/>
    </source>
</evidence>
<dbReference type="GO" id="GO:0003676">
    <property type="term" value="F:nucleic acid binding"/>
    <property type="evidence" value="ECO:0007669"/>
    <property type="project" value="InterPro"/>
</dbReference>
<evidence type="ECO:0000313" key="10">
    <source>
        <dbReference type="RefSeq" id="XP_014488862.1"/>
    </source>
</evidence>
<keyword evidence="9" id="KW-1185">Reference proteome</keyword>
<reference evidence="10" key="1">
    <citation type="submission" date="2025-08" db="UniProtKB">
        <authorList>
            <consortium name="RefSeq"/>
        </authorList>
    </citation>
    <scope>IDENTIFICATION</scope>
</reference>
<dbReference type="KEGG" id="dqu:106752027"/>
<dbReference type="PANTHER" id="PTHR16465:SF0">
    <property type="entry name" value="ZINC FINGER MATRIN-TYPE PROTEIN 5"/>
    <property type="match status" value="1"/>
</dbReference>
<evidence type="ECO:0000256" key="6">
    <source>
        <dbReference type="PROSITE-ProRule" id="PRU00723"/>
    </source>
</evidence>
<dbReference type="PROSITE" id="PS50171">
    <property type="entry name" value="ZF_MATRIN"/>
    <property type="match status" value="1"/>
</dbReference>
<feature type="domain" description="C3H1-type" evidence="7">
    <location>
        <begin position="51"/>
        <end position="79"/>
    </location>
</feature>
<dbReference type="Gene3D" id="3.30.160.60">
    <property type="entry name" value="Classic Zinc Finger"/>
    <property type="match status" value="1"/>
</dbReference>
<protein>
    <submittedName>
        <fullName evidence="10">Zinc finger matrin-type protein 5</fullName>
    </submittedName>
</protein>
<dbReference type="SUPFAM" id="SSF90229">
    <property type="entry name" value="CCCH zinc finger"/>
    <property type="match status" value="1"/>
</dbReference>
<dbReference type="InterPro" id="IPR036855">
    <property type="entry name" value="Znf_CCCH_sf"/>
</dbReference>
<dbReference type="Pfam" id="PF00642">
    <property type="entry name" value="zf-CCCH"/>
    <property type="match status" value="1"/>
</dbReference>
<dbReference type="GO" id="GO:0005689">
    <property type="term" value="C:U12-type spliceosomal complex"/>
    <property type="evidence" value="ECO:0007669"/>
    <property type="project" value="TreeGrafter"/>
</dbReference>
<keyword evidence="2 6" id="KW-0479">Metal-binding</keyword>
<evidence type="ECO:0000259" key="7">
    <source>
        <dbReference type="PROSITE" id="PS50103"/>
    </source>
</evidence>
<evidence type="ECO:0000256" key="4">
    <source>
        <dbReference type="ARBA" id="ARBA00022833"/>
    </source>
</evidence>
<dbReference type="AlphaFoldDB" id="A0A6P3YGE3"/>
<dbReference type="Pfam" id="PF06220">
    <property type="entry name" value="zf-U1"/>
    <property type="match status" value="1"/>
</dbReference>
<dbReference type="InterPro" id="IPR003604">
    <property type="entry name" value="Matrin/U1-like-C_Znf_C2H2"/>
</dbReference>
<dbReference type="InterPro" id="IPR013085">
    <property type="entry name" value="U1-CZ_Znf_C2H2"/>
</dbReference>
<evidence type="ECO:0000256" key="1">
    <source>
        <dbReference type="ARBA" id="ARBA00004123"/>
    </source>
</evidence>
<dbReference type="RefSeq" id="XP_014488862.1">
    <property type="nucleotide sequence ID" value="XM_014633376.1"/>
</dbReference>
<dbReference type="InterPro" id="IPR000690">
    <property type="entry name" value="Matrin/U1-C_Znf_C2H2"/>
</dbReference>
<feature type="zinc finger region" description="C3H1-type" evidence="6">
    <location>
        <begin position="51"/>
        <end position="79"/>
    </location>
</feature>
<dbReference type="GeneID" id="106752027"/>